<evidence type="ECO:0000313" key="2">
    <source>
        <dbReference type="Proteomes" id="UP001320706"/>
    </source>
</evidence>
<evidence type="ECO:0000313" key="1">
    <source>
        <dbReference type="EMBL" id="KAK8217334.1"/>
    </source>
</evidence>
<accession>A0ACC3SL97</accession>
<dbReference type="EMBL" id="JAMKPW020000006">
    <property type="protein sequence ID" value="KAK8217334.1"/>
    <property type="molecule type" value="Genomic_DNA"/>
</dbReference>
<reference evidence="1" key="1">
    <citation type="submission" date="2024-02" db="EMBL/GenBank/DDBJ databases">
        <title>Metagenome Assembled Genome of Zalaria obscura JY119.</title>
        <authorList>
            <person name="Vighnesh L."/>
            <person name="Jagadeeshwari U."/>
            <person name="Venkata Ramana C."/>
            <person name="Sasikala C."/>
        </authorList>
    </citation>
    <scope>NUCLEOTIDE SEQUENCE</scope>
    <source>
        <strain evidence="1">JY119</strain>
    </source>
</reference>
<keyword evidence="2" id="KW-1185">Reference proteome</keyword>
<organism evidence="1 2">
    <name type="scientific">Zalaria obscura</name>
    <dbReference type="NCBI Taxonomy" id="2024903"/>
    <lineage>
        <taxon>Eukaryota</taxon>
        <taxon>Fungi</taxon>
        <taxon>Dikarya</taxon>
        <taxon>Ascomycota</taxon>
        <taxon>Pezizomycotina</taxon>
        <taxon>Dothideomycetes</taxon>
        <taxon>Dothideomycetidae</taxon>
        <taxon>Dothideales</taxon>
        <taxon>Zalariaceae</taxon>
        <taxon>Zalaria</taxon>
    </lineage>
</organism>
<sequence length="899" mass="97930">MPSLTAYTPLESLLLFQALRAHDVASISFAKISNELKAIPLVRNDPAYDSDRLDADALKELYLGLLKDEAKRDVEGERLGNEDASSVETSPGPRKRKAPSPSLPTVQDAVQHSHLIPRLVYRLYARYREKVIAEIREEERIYDRLNKEILEIENGEWDDKLGQPKVNGQAVPVPSTTSGTDHPTLPAEIRAQEPSRPGEAPEIEQKTDQGPSPSSRADQTKIANVINRGSEATAPVESPSQKKASSVTTLPPLSEMAPESPRPLSRQTSQQAHPPPLPGAHGYVQSPPVGHQSPYASQYPLAAAGASPSPRLQNVQLGMSPSSPRPMLPIPPGMKMQPQSPVMPNGVTNHRQQPPMQPHQPQQYPSPNQRLPPVPMPPADRRGSRGFQAPHLPTPPGYHHPYPPQYQGQPQYTPQPQPQQHPQQPSQYPIRPPHQGGIQLPPFQVAAQEPNKAHQQQLAQQAAAQQRPPPATPGARPPIPGGYPPYSPYHQPVPQPQTQPHQQHRPELVRAVSSVPAKSQKLLRPTWKASPRPAAAPRSPSPPAVEPLSPMKKVVKPSKRKIEAEAAEDSAKEEVEEMQPPGPDEEASKVGPRKSTRRTRRGSAASSAVASSVRGRTRSQSVMSHLGDHPPQESSVGGRRVKDEPATPAEGAGDESVMEETPMPTRTTRGRRAPAQPATTSTSKRKRPASPSPAPEEQSPAPEHDEPEPEPAPTPARPTTVLASRNFPRMSTVIMDEIRANKYANYFQAPVREKDAEGYFEIIKRPQDLKSIKAAIAAGSRAIAAATTSSTMDSPSASGVGTPSAKDGMIVLERSADLMPPKAIINSSQLEKEVLRMFANAVMFNPGDEGIVSDTREMAEEIEAKIRDWRGAERPVGVPEKEEEDEGKTPVVQGKRRKL</sequence>
<protein>
    <submittedName>
        <fullName evidence="1">Uncharacterized protein</fullName>
    </submittedName>
</protein>
<dbReference type="Proteomes" id="UP001320706">
    <property type="component" value="Unassembled WGS sequence"/>
</dbReference>
<gene>
    <name evidence="1" type="ORF">M8818_001587</name>
</gene>
<comment type="caution">
    <text evidence="1">The sequence shown here is derived from an EMBL/GenBank/DDBJ whole genome shotgun (WGS) entry which is preliminary data.</text>
</comment>
<name>A0ACC3SL97_9PEZI</name>
<proteinExistence type="predicted"/>